<sequence length="66" mass="7104">MYITLFIIVLIVGLLMVLLPSKAIKNLVNQNGVLVVLRLLGIIMCVASSVTIYALVAGKIVLPLIK</sequence>
<dbReference type="AlphaFoldDB" id="A0A8J6M5I0"/>
<dbReference type="RefSeq" id="WP_186879210.1">
    <property type="nucleotide sequence ID" value="NZ_JACOPN010000010.1"/>
</dbReference>
<dbReference type="Proteomes" id="UP000602260">
    <property type="component" value="Unassembled WGS sequence"/>
</dbReference>
<comment type="caution">
    <text evidence="2">The sequence shown here is derived from an EMBL/GenBank/DDBJ whole genome shotgun (WGS) entry which is preliminary data.</text>
</comment>
<evidence type="ECO:0000313" key="3">
    <source>
        <dbReference type="Proteomes" id="UP000602260"/>
    </source>
</evidence>
<evidence type="ECO:0000256" key="1">
    <source>
        <dbReference type="SAM" id="Phobius"/>
    </source>
</evidence>
<keyword evidence="1" id="KW-0812">Transmembrane</keyword>
<accession>A0A8J6M5I0</accession>
<proteinExistence type="predicted"/>
<protein>
    <submittedName>
        <fullName evidence="2">Uncharacterized protein</fullName>
    </submittedName>
</protein>
<keyword evidence="3" id="KW-1185">Reference proteome</keyword>
<gene>
    <name evidence="2" type="ORF">H8S55_12530</name>
</gene>
<name>A0A8J6M5I0_9FIRM</name>
<evidence type="ECO:0000313" key="2">
    <source>
        <dbReference type="EMBL" id="MBC5718127.1"/>
    </source>
</evidence>
<keyword evidence="1" id="KW-1133">Transmembrane helix</keyword>
<organism evidence="2 3">
    <name type="scientific">Flintibacter faecis</name>
    <dbReference type="NCBI Taxonomy" id="2763047"/>
    <lineage>
        <taxon>Bacteria</taxon>
        <taxon>Bacillati</taxon>
        <taxon>Bacillota</taxon>
        <taxon>Clostridia</taxon>
        <taxon>Eubacteriales</taxon>
        <taxon>Flintibacter</taxon>
    </lineage>
</organism>
<dbReference type="EMBL" id="JACOPN010000010">
    <property type="protein sequence ID" value="MBC5718127.1"/>
    <property type="molecule type" value="Genomic_DNA"/>
</dbReference>
<feature type="transmembrane region" description="Helical" evidence="1">
    <location>
        <begin position="33"/>
        <end position="56"/>
    </location>
</feature>
<keyword evidence="1" id="KW-0472">Membrane</keyword>
<reference evidence="2" key="1">
    <citation type="submission" date="2020-08" db="EMBL/GenBank/DDBJ databases">
        <title>Genome public.</title>
        <authorList>
            <person name="Liu C."/>
            <person name="Sun Q."/>
        </authorList>
    </citation>
    <scope>NUCLEOTIDE SEQUENCE</scope>
    <source>
        <strain evidence="2">BX5</strain>
    </source>
</reference>